<accession>A0A9P4JCT3</accession>
<dbReference type="OrthoDB" id="10261384at2759"/>
<name>A0A9P4JCT3_9PEZI</name>
<dbReference type="AlphaFoldDB" id="A0A9P4JCT3"/>
<organism evidence="1 2">
    <name type="scientific">Myriangium duriaei CBS 260.36</name>
    <dbReference type="NCBI Taxonomy" id="1168546"/>
    <lineage>
        <taxon>Eukaryota</taxon>
        <taxon>Fungi</taxon>
        <taxon>Dikarya</taxon>
        <taxon>Ascomycota</taxon>
        <taxon>Pezizomycotina</taxon>
        <taxon>Dothideomycetes</taxon>
        <taxon>Dothideomycetidae</taxon>
        <taxon>Myriangiales</taxon>
        <taxon>Myriangiaceae</taxon>
        <taxon>Myriangium</taxon>
    </lineage>
</organism>
<evidence type="ECO:0000313" key="2">
    <source>
        <dbReference type="Proteomes" id="UP000799439"/>
    </source>
</evidence>
<dbReference type="Gene3D" id="3.40.50.11960">
    <property type="match status" value="1"/>
</dbReference>
<gene>
    <name evidence="1" type="ORF">K461DRAFT_289045</name>
</gene>
<reference evidence="1" key="1">
    <citation type="journal article" date="2020" name="Stud. Mycol.">
        <title>101 Dothideomycetes genomes: a test case for predicting lifestyles and emergence of pathogens.</title>
        <authorList>
            <person name="Haridas S."/>
            <person name="Albert R."/>
            <person name="Binder M."/>
            <person name="Bloem J."/>
            <person name="Labutti K."/>
            <person name="Salamov A."/>
            <person name="Andreopoulos B."/>
            <person name="Baker S."/>
            <person name="Barry K."/>
            <person name="Bills G."/>
            <person name="Bluhm B."/>
            <person name="Cannon C."/>
            <person name="Castanera R."/>
            <person name="Culley D."/>
            <person name="Daum C."/>
            <person name="Ezra D."/>
            <person name="Gonzalez J."/>
            <person name="Henrissat B."/>
            <person name="Kuo A."/>
            <person name="Liang C."/>
            <person name="Lipzen A."/>
            <person name="Lutzoni F."/>
            <person name="Magnuson J."/>
            <person name="Mondo S."/>
            <person name="Nolan M."/>
            <person name="Ohm R."/>
            <person name="Pangilinan J."/>
            <person name="Park H.-J."/>
            <person name="Ramirez L."/>
            <person name="Alfaro M."/>
            <person name="Sun H."/>
            <person name="Tritt A."/>
            <person name="Yoshinaga Y."/>
            <person name="Zwiers L.-H."/>
            <person name="Turgeon B."/>
            <person name="Goodwin S."/>
            <person name="Spatafora J."/>
            <person name="Crous P."/>
            <person name="Grigoriev I."/>
        </authorList>
    </citation>
    <scope>NUCLEOTIDE SEQUENCE</scope>
    <source>
        <strain evidence="1">CBS 260.36</strain>
    </source>
</reference>
<dbReference type="InterPro" id="IPR034627">
    <property type="entry name" value="Irc6"/>
</dbReference>
<proteinExistence type="predicted"/>
<dbReference type="PANTHER" id="PTHR28043">
    <property type="entry name" value="INCREASED RECOMBINATION CENTERS PROTEIN 6"/>
    <property type="match status" value="1"/>
</dbReference>
<evidence type="ECO:0000313" key="1">
    <source>
        <dbReference type="EMBL" id="KAF2156648.1"/>
    </source>
</evidence>
<dbReference type="GO" id="GO:0016192">
    <property type="term" value="P:vesicle-mediated transport"/>
    <property type="evidence" value="ECO:0007669"/>
    <property type="project" value="InterPro"/>
</dbReference>
<protein>
    <recommendedName>
        <fullName evidence="3">Increased recombination centers protein 6</fullName>
    </recommendedName>
</protein>
<dbReference type="PANTHER" id="PTHR28043:SF1">
    <property type="entry name" value="INCREASED RECOMBINATION CENTERS PROTEIN 6"/>
    <property type="match status" value="1"/>
</dbReference>
<comment type="caution">
    <text evidence="1">The sequence shown here is derived from an EMBL/GenBank/DDBJ whole genome shotgun (WGS) entry which is preliminary data.</text>
</comment>
<dbReference type="Proteomes" id="UP000799439">
    <property type="component" value="Unassembled WGS sequence"/>
</dbReference>
<dbReference type="GO" id="GO:0030674">
    <property type="term" value="F:protein-macromolecule adaptor activity"/>
    <property type="evidence" value="ECO:0007669"/>
    <property type="project" value="TreeGrafter"/>
</dbReference>
<evidence type="ECO:0008006" key="3">
    <source>
        <dbReference type="Google" id="ProtNLM"/>
    </source>
</evidence>
<dbReference type="EMBL" id="ML996081">
    <property type="protein sequence ID" value="KAF2156648.1"/>
    <property type="molecule type" value="Genomic_DNA"/>
</dbReference>
<sequence>MNIKRYNSTFTSRRVHINILFSSMKTVQHPRRLLIVGKPDCDIAGFVTRLTGDSPVKNADGSVAGSIHEWSLKTKYYSANVPVWIDEIVNVATWKDEFSQPEASEVIEAVGGWIYCFDKSAASPHENHATDDTKAAIEAIDSVIQKACGYSWDGLKLVVALSPAGKNPAATTYQNEELDDFAVDHGFELVDADTAGKDDFGEQQGLARIVESVEANDWQPTASAISDDEAMSEQQEMNSELWGMKASLLNGGGDEDDQDEAQLVQGFESLLASAQAVKELGADLPPEERAKLQQRAIVRLVDDAMGPGS</sequence>
<keyword evidence="2" id="KW-1185">Reference proteome</keyword>